<keyword evidence="1" id="KW-0853">WD repeat</keyword>
<dbReference type="PANTHER" id="PTHR22847">
    <property type="entry name" value="WD40 REPEAT PROTEIN"/>
    <property type="match status" value="1"/>
</dbReference>
<dbReference type="Pfam" id="PF00400">
    <property type="entry name" value="WD40"/>
    <property type="match status" value="1"/>
</dbReference>
<reference evidence="3" key="1">
    <citation type="submission" date="2018-05" db="EMBL/GenBank/DDBJ databases">
        <authorList>
            <person name="Lanie J.A."/>
            <person name="Ng W.-L."/>
            <person name="Kazmierczak K.M."/>
            <person name="Andrzejewski T.M."/>
            <person name="Davidsen T.M."/>
            <person name="Wayne K.J."/>
            <person name="Tettelin H."/>
            <person name="Glass J.I."/>
            <person name="Rusch D."/>
            <person name="Podicherti R."/>
            <person name="Tsui H.-C.T."/>
            <person name="Winkler M.E."/>
        </authorList>
    </citation>
    <scope>NUCLEOTIDE SEQUENCE</scope>
</reference>
<proteinExistence type="predicted"/>
<evidence type="ECO:0000256" key="2">
    <source>
        <dbReference type="ARBA" id="ARBA00022737"/>
    </source>
</evidence>
<dbReference type="PANTHER" id="PTHR22847:SF637">
    <property type="entry name" value="WD REPEAT DOMAIN 5B"/>
    <property type="match status" value="1"/>
</dbReference>
<evidence type="ECO:0000256" key="1">
    <source>
        <dbReference type="ARBA" id="ARBA00022574"/>
    </source>
</evidence>
<protein>
    <submittedName>
        <fullName evidence="3">Uncharacterized protein</fullName>
    </submittedName>
</protein>
<dbReference type="SUPFAM" id="SSF50978">
    <property type="entry name" value="WD40 repeat-like"/>
    <property type="match status" value="1"/>
</dbReference>
<dbReference type="InterPro" id="IPR001680">
    <property type="entry name" value="WD40_rpt"/>
</dbReference>
<gene>
    <name evidence="3" type="ORF">METZ01_LOCUS501989</name>
</gene>
<dbReference type="SMART" id="SM00320">
    <property type="entry name" value="WD40"/>
    <property type="match status" value="1"/>
</dbReference>
<dbReference type="InterPro" id="IPR015943">
    <property type="entry name" value="WD40/YVTN_repeat-like_dom_sf"/>
</dbReference>
<keyword evidence="2" id="KW-0677">Repeat</keyword>
<dbReference type="PROSITE" id="PS50082">
    <property type="entry name" value="WD_REPEATS_2"/>
    <property type="match status" value="1"/>
</dbReference>
<dbReference type="AlphaFoldDB" id="A0A383DY68"/>
<dbReference type="EMBL" id="UINC01220984">
    <property type="protein sequence ID" value="SVE49135.1"/>
    <property type="molecule type" value="Genomic_DNA"/>
</dbReference>
<sequence>MINSIIFFQLRRVLILALFFLLSLLVLTTKPFAQSGKLNKIEILKSLFISEKENPSVFIQLGHSRGVQSLKVSNNGASVLSGGEDNTVKLWDSKTGRIKKTLKGHSGIV</sequence>
<evidence type="ECO:0000313" key="3">
    <source>
        <dbReference type="EMBL" id="SVE49135.1"/>
    </source>
</evidence>
<feature type="non-terminal residue" evidence="3">
    <location>
        <position position="109"/>
    </location>
</feature>
<dbReference type="InterPro" id="IPR036322">
    <property type="entry name" value="WD40_repeat_dom_sf"/>
</dbReference>
<accession>A0A383DY68</accession>
<name>A0A383DY68_9ZZZZ</name>
<dbReference type="Gene3D" id="2.130.10.10">
    <property type="entry name" value="YVTN repeat-like/Quinoprotein amine dehydrogenase"/>
    <property type="match status" value="1"/>
</dbReference>
<dbReference type="InterPro" id="IPR019775">
    <property type="entry name" value="WD40_repeat_CS"/>
</dbReference>
<organism evidence="3">
    <name type="scientific">marine metagenome</name>
    <dbReference type="NCBI Taxonomy" id="408172"/>
    <lineage>
        <taxon>unclassified sequences</taxon>
        <taxon>metagenomes</taxon>
        <taxon>ecological metagenomes</taxon>
    </lineage>
</organism>
<dbReference type="PROSITE" id="PS50294">
    <property type="entry name" value="WD_REPEATS_REGION"/>
    <property type="match status" value="1"/>
</dbReference>
<dbReference type="PROSITE" id="PS00678">
    <property type="entry name" value="WD_REPEATS_1"/>
    <property type="match status" value="1"/>
</dbReference>